<reference evidence="2" key="1">
    <citation type="submission" date="2019-08" db="EMBL/GenBank/DDBJ databases">
        <authorList>
            <person name="Kucharzyk K."/>
            <person name="Murdoch R.W."/>
            <person name="Higgins S."/>
            <person name="Loffler F."/>
        </authorList>
    </citation>
    <scope>NUCLEOTIDE SEQUENCE</scope>
</reference>
<dbReference type="InterPro" id="IPR007295">
    <property type="entry name" value="DUF402"/>
</dbReference>
<dbReference type="InterPro" id="IPR035930">
    <property type="entry name" value="FomD-like_sf"/>
</dbReference>
<gene>
    <name evidence="2" type="ORF">SDC9_143525</name>
</gene>
<organism evidence="2">
    <name type="scientific">bioreactor metagenome</name>
    <dbReference type="NCBI Taxonomy" id="1076179"/>
    <lineage>
        <taxon>unclassified sequences</taxon>
        <taxon>metagenomes</taxon>
        <taxon>ecological metagenomes</taxon>
    </lineage>
</organism>
<dbReference type="PANTHER" id="PTHR41271:SF1">
    <property type="entry name" value="DUF402 DOMAIN-CONTAINING PROTEIN"/>
    <property type="match status" value="1"/>
</dbReference>
<dbReference type="PANTHER" id="PTHR41271">
    <property type="entry name" value="DUF402 DOMAIN-CONTAINING PROTEIN"/>
    <property type="match status" value="1"/>
</dbReference>
<name>A0A645E3J4_9ZZZZ</name>
<dbReference type="AlphaFoldDB" id="A0A645E3J4"/>
<comment type="caution">
    <text evidence="2">The sequence shown here is derived from an EMBL/GenBank/DDBJ whole genome shotgun (WGS) entry which is preliminary data.</text>
</comment>
<dbReference type="EMBL" id="VSSQ01042752">
    <property type="protein sequence ID" value="MPM96364.1"/>
    <property type="molecule type" value="Genomic_DNA"/>
</dbReference>
<dbReference type="Pfam" id="PF04167">
    <property type="entry name" value="DUF402"/>
    <property type="match status" value="1"/>
</dbReference>
<sequence>MKRKRLDRDIWTSITSKRYIQKQIKNSDFNGIVSLLYIDDVSTASRWKYPDKEITVCDKGMKWLQIMPFDEYYVITAMINDQSNINIWYIDMIANKGFSEDNVAFFDDLYLDLTVRPNGDIDIDDMDELEDALKQNDITDDLFNLALSTKEKLQKGILTDIPKFNDFCIKLMLDIENINLL</sequence>
<feature type="domain" description="DUF402" evidence="1">
    <location>
        <begin position="59"/>
        <end position="158"/>
    </location>
</feature>
<protein>
    <recommendedName>
        <fullName evidence="1">DUF402 domain-containing protein</fullName>
    </recommendedName>
</protein>
<proteinExistence type="predicted"/>
<dbReference type="SUPFAM" id="SSF159234">
    <property type="entry name" value="FomD-like"/>
    <property type="match status" value="1"/>
</dbReference>
<evidence type="ECO:0000313" key="2">
    <source>
        <dbReference type="EMBL" id="MPM96364.1"/>
    </source>
</evidence>
<accession>A0A645E3J4</accession>
<evidence type="ECO:0000259" key="1">
    <source>
        <dbReference type="Pfam" id="PF04167"/>
    </source>
</evidence>
<dbReference type="Gene3D" id="2.40.380.10">
    <property type="entry name" value="FomD-like"/>
    <property type="match status" value="1"/>
</dbReference>